<feature type="domain" description="DC-UbP/UBTD2 N-terminal" evidence="2">
    <location>
        <begin position="60"/>
        <end position="172"/>
    </location>
</feature>
<dbReference type="Pfam" id="PF16455">
    <property type="entry name" value="UBD"/>
    <property type="match status" value="1"/>
</dbReference>
<feature type="compositionally biased region" description="Basic and acidic residues" evidence="1">
    <location>
        <begin position="171"/>
        <end position="182"/>
    </location>
</feature>
<feature type="compositionally biased region" description="Polar residues" evidence="1">
    <location>
        <begin position="61"/>
        <end position="70"/>
    </location>
</feature>
<evidence type="ECO:0000313" key="4">
    <source>
        <dbReference type="Proteomes" id="UP000756132"/>
    </source>
</evidence>
<dbReference type="RefSeq" id="XP_047757059.1">
    <property type="nucleotide sequence ID" value="XM_047899413.1"/>
</dbReference>
<feature type="compositionally biased region" description="Low complexity" evidence="1">
    <location>
        <begin position="21"/>
        <end position="31"/>
    </location>
</feature>
<accession>A0A9Q8L898</accession>
<organism evidence="3 4">
    <name type="scientific">Passalora fulva</name>
    <name type="common">Tomato leaf mold</name>
    <name type="synonym">Cladosporium fulvum</name>
    <dbReference type="NCBI Taxonomy" id="5499"/>
    <lineage>
        <taxon>Eukaryota</taxon>
        <taxon>Fungi</taxon>
        <taxon>Dikarya</taxon>
        <taxon>Ascomycota</taxon>
        <taxon>Pezizomycotina</taxon>
        <taxon>Dothideomycetes</taxon>
        <taxon>Dothideomycetidae</taxon>
        <taxon>Mycosphaerellales</taxon>
        <taxon>Mycosphaerellaceae</taxon>
        <taxon>Fulvia</taxon>
    </lineage>
</organism>
<dbReference type="InterPro" id="IPR039869">
    <property type="entry name" value="UBTD1/2"/>
</dbReference>
<dbReference type="PANTHER" id="PTHR13609">
    <property type="entry name" value="UBIQUITIN DOMAIN CONTAINING 1 PROTEIN-RELATED"/>
    <property type="match status" value="1"/>
</dbReference>
<evidence type="ECO:0000259" key="2">
    <source>
        <dbReference type="Pfam" id="PF16455"/>
    </source>
</evidence>
<proteinExistence type="predicted"/>
<feature type="compositionally biased region" description="Basic and acidic residues" evidence="1">
    <location>
        <begin position="198"/>
        <end position="213"/>
    </location>
</feature>
<dbReference type="InterPro" id="IPR038169">
    <property type="entry name" value="DC-UbP/UBTD2_N_sf"/>
</dbReference>
<dbReference type="GeneID" id="71980143"/>
<evidence type="ECO:0000313" key="3">
    <source>
        <dbReference type="EMBL" id="UJO12693.1"/>
    </source>
</evidence>
<evidence type="ECO:0000256" key="1">
    <source>
        <dbReference type="SAM" id="MobiDB-lite"/>
    </source>
</evidence>
<dbReference type="KEGG" id="ffu:CLAFUR5_00265"/>
<name>A0A9Q8L898_PASFU</name>
<dbReference type="OrthoDB" id="1640476at2759"/>
<gene>
    <name evidence="3" type="ORF">CLAFUR5_00265</name>
</gene>
<protein>
    <recommendedName>
        <fullName evidence="2">DC-UbP/UBTD2 N-terminal domain-containing protein</fullName>
    </recommendedName>
</protein>
<sequence length="292" mass="32062">MGCCHSCNASSPQGVVANNESAHPAAPQQPHNLPPPRQPPRSGLPPSSCRPNQAIRAPSPLSRSPKNVSNVHPPWTRSHLQLQRQIFFETRVTGHAEIWAVLQEVCQLLRRNELQQAQAVLDAANISCPNGRFAKGRGRNRDRKGGGVFDERGVLYDIPEWVVVDPGDVIEDGHPHHEKDIDGGSDGADDDEGPYEGDGIRISREDKGKGRAEDLDLGEKVTVRCRLSSSAVDKVVEYHTKQPAGVVVERVREHFGGANVRVMFRGRVVDESKPLSECGWTSKDMLSVFVTN</sequence>
<dbReference type="Proteomes" id="UP000756132">
    <property type="component" value="Chromosome 1"/>
</dbReference>
<feature type="compositionally biased region" description="Polar residues" evidence="1">
    <location>
        <begin position="7"/>
        <end position="20"/>
    </location>
</feature>
<feature type="region of interest" description="Disordered" evidence="1">
    <location>
        <begin position="1"/>
        <end position="72"/>
    </location>
</feature>
<dbReference type="InterPro" id="IPR032752">
    <property type="entry name" value="DC-UbP/UBTD2_N"/>
</dbReference>
<dbReference type="EMBL" id="CP090163">
    <property type="protein sequence ID" value="UJO12693.1"/>
    <property type="molecule type" value="Genomic_DNA"/>
</dbReference>
<dbReference type="OMA" id="KERQDWW"/>
<dbReference type="AlphaFoldDB" id="A0A9Q8L898"/>
<feature type="region of interest" description="Disordered" evidence="1">
    <location>
        <begin position="168"/>
        <end position="213"/>
    </location>
</feature>
<keyword evidence="4" id="KW-1185">Reference proteome</keyword>
<feature type="compositionally biased region" description="Pro residues" evidence="1">
    <location>
        <begin position="32"/>
        <end position="43"/>
    </location>
</feature>
<reference evidence="3" key="1">
    <citation type="submission" date="2021-12" db="EMBL/GenBank/DDBJ databases">
        <authorList>
            <person name="Zaccaron A."/>
            <person name="Stergiopoulos I."/>
        </authorList>
    </citation>
    <scope>NUCLEOTIDE SEQUENCE</scope>
    <source>
        <strain evidence="3">Race5_Kim</strain>
    </source>
</reference>
<dbReference type="Gene3D" id="1.20.225.20">
    <property type="entry name" value="Ub domain-containing protein, DC-UbP/UBTD2, N-terminal domain"/>
    <property type="match status" value="1"/>
</dbReference>
<reference evidence="3" key="2">
    <citation type="journal article" date="2022" name="Microb. Genom.">
        <title>A chromosome-scale genome assembly of the tomato pathogen Cladosporium fulvum reveals a compartmentalized genome architecture and the presence of a dispensable chromosome.</title>
        <authorList>
            <person name="Zaccaron A.Z."/>
            <person name="Chen L.H."/>
            <person name="Samaras A."/>
            <person name="Stergiopoulos I."/>
        </authorList>
    </citation>
    <scope>NUCLEOTIDE SEQUENCE</scope>
    <source>
        <strain evidence="3">Race5_Kim</strain>
    </source>
</reference>